<protein>
    <submittedName>
        <fullName evidence="1">Uncharacterized protein</fullName>
    </submittedName>
</protein>
<sequence length="70" mass="8458">MVLQNHTMCYQVKIYHLLGGLFIKYLRGLNKVSLYLKVVIERRYLKKQNHLYQDLQGLIFKGNYQQKNIK</sequence>
<accession>A0A8S1NCE6</accession>
<evidence type="ECO:0000313" key="1">
    <source>
        <dbReference type="EMBL" id="CAD8090400.1"/>
    </source>
</evidence>
<name>A0A8S1NCE6_PARPR</name>
<dbReference type="EMBL" id="CAJJDM010000089">
    <property type="protein sequence ID" value="CAD8090400.1"/>
    <property type="molecule type" value="Genomic_DNA"/>
</dbReference>
<gene>
    <name evidence="1" type="ORF">PPRIM_AZ9-3.1.T0860009</name>
</gene>
<evidence type="ECO:0000313" key="2">
    <source>
        <dbReference type="Proteomes" id="UP000688137"/>
    </source>
</evidence>
<dbReference type="Proteomes" id="UP000688137">
    <property type="component" value="Unassembled WGS sequence"/>
</dbReference>
<proteinExistence type="predicted"/>
<keyword evidence="2" id="KW-1185">Reference proteome</keyword>
<reference evidence="1" key="1">
    <citation type="submission" date="2021-01" db="EMBL/GenBank/DDBJ databases">
        <authorList>
            <consortium name="Genoscope - CEA"/>
            <person name="William W."/>
        </authorList>
    </citation>
    <scope>NUCLEOTIDE SEQUENCE</scope>
</reference>
<dbReference type="AlphaFoldDB" id="A0A8S1NCE6"/>
<comment type="caution">
    <text evidence="1">The sequence shown here is derived from an EMBL/GenBank/DDBJ whole genome shotgun (WGS) entry which is preliminary data.</text>
</comment>
<organism evidence="1 2">
    <name type="scientific">Paramecium primaurelia</name>
    <dbReference type="NCBI Taxonomy" id="5886"/>
    <lineage>
        <taxon>Eukaryota</taxon>
        <taxon>Sar</taxon>
        <taxon>Alveolata</taxon>
        <taxon>Ciliophora</taxon>
        <taxon>Intramacronucleata</taxon>
        <taxon>Oligohymenophorea</taxon>
        <taxon>Peniculida</taxon>
        <taxon>Parameciidae</taxon>
        <taxon>Paramecium</taxon>
    </lineage>
</organism>